<dbReference type="Proteomes" id="UP000037460">
    <property type="component" value="Unassembled WGS sequence"/>
</dbReference>
<dbReference type="PRINTS" id="PR00380">
    <property type="entry name" value="KINESINHEAVY"/>
</dbReference>
<evidence type="ECO:0000256" key="2">
    <source>
        <dbReference type="ARBA" id="ARBA00022840"/>
    </source>
</evidence>
<proteinExistence type="inferred from homology"/>
<keyword evidence="4" id="KW-0493">Microtubule</keyword>
<keyword evidence="7" id="KW-1185">Reference proteome</keyword>
<evidence type="ECO:0000313" key="7">
    <source>
        <dbReference type="Proteomes" id="UP000037460"/>
    </source>
</evidence>
<dbReference type="SMART" id="SM00129">
    <property type="entry name" value="KISc"/>
    <property type="match status" value="1"/>
</dbReference>
<comment type="caution">
    <text evidence="6">The sequence shown here is derived from an EMBL/GenBank/DDBJ whole genome shotgun (WGS) entry which is preliminary data.</text>
</comment>
<keyword evidence="2 3" id="KW-0067">ATP-binding</keyword>
<dbReference type="InterPro" id="IPR001752">
    <property type="entry name" value="Kinesin_motor_dom"/>
</dbReference>
<feature type="domain" description="Kinesin motor" evidence="5">
    <location>
        <begin position="5"/>
        <end position="367"/>
    </location>
</feature>
<dbReference type="EMBL" id="JWZX01001788">
    <property type="protein sequence ID" value="KOO32377.1"/>
    <property type="molecule type" value="Genomic_DNA"/>
</dbReference>
<reference evidence="7" key="1">
    <citation type="journal article" date="2015" name="PLoS Genet.">
        <title>Genome Sequence and Transcriptome Analyses of Chrysochromulina tobin: Metabolic Tools for Enhanced Algal Fitness in the Prominent Order Prymnesiales (Haptophyceae).</title>
        <authorList>
            <person name="Hovde B.T."/>
            <person name="Deodato C.R."/>
            <person name="Hunsperger H.M."/>
            <person name="Ryken S.A."/>
            <person name="Yost W."/>
            <person name="Jha R.K."/>
            <person name="Patterson J."/>
            <person name="Monnat R.J. Jr."/>
            <person name="Barlow S.B."/>
            <person name="Starkenburg S.R."/>
            <person name="Cattolico R.A."/>
        </authorList>
    </citation>
    <scope>NUCLEOTIDE SEQUENCE</scope>
    <source>
        <strain evidence="7">CCMP291</strain>
    </source>
</reference>
<evidence type="ECO:0000313" key="6">
    <source>
        <dbReference type="EMBL" id="KOO32377.1"/>
    </source>
</evidence>
<comment type="similarity">
    <text evidence="3 4">Belongs to the TRAFAC class myosin-kinesin ATPase superfamily. Kinesin family.</text>
</comment>
<dbReference type="Gene3D" id="6.10.250.2520">
    <property type="match status" value="1"/>
</dbReference>
<feature type="binding site" evidence="3">
    <location>
        <begin position="93"/>
        <end position="100"/>
    </location>
    <ligand>
        <name>ATP</name>
        <dbReference type="ChEBI" id="CHEBI:30616"/>
    </ligand>
</feature>
<evidence type="ECO:0000259" key="5">
    <source>
        <dbReference type="PROSITE" id="PS50067"/>
    </source>
</evidence>
<evidence type="ECO:0000256" key="1">
    <source>
        <dbReference type="ARBA" id="ARBA00022741"/>
    </source>
</evidence>
<evidence type="ECO:0000256" key="4">
    <source>
        <dbReference type="RuleBase" id="RU000394"/>
    </source>
</evidence>
<dbReference type="AlphaFoldDB" id="A0A0M0K1A8"/>
<sequence>MPSDRVTVAVRVRPWLGTDRGARRCSIAVDGNAAELLDPQNGGRRAQFCFDHCFDSLATLDAQADQEIIFDTLAGRLLTSAADGYNVTVFAYGQTGSGKSYTMTGSSAAPGFTPRFVSALCANCEAARQANPRSEYAIEASYLEIYNETIRDLLLPIRSGKGGKGAGASLRVREHPRTGPYVEDLSKIACSTAAQVSTLLEHGNSVRAVRGTNMNAASSRSHAIFSIRLTQRQPIDADADEDAAPTAGTPSRASMIERVSKVHLVDLAGSERAKRTGAAAVGRVQLSEAGAINSSLATLGAVISALAAAGRRGTTHVPYRESVLTFLLRDGLGGNARTLMLATVSPAAVDFQETWSTLRYADSAKRIVNEARPNLDPTQTLVLQLRDEIDELRAALRRGSGKGGGPADAAAMAAVREELGVSEKLMAEATETWEMKLRRAAALAEERLQQAEKMVAEPTGTAGHTAPGTRRKYQRMAAALRWIIVSGEEVLSRSQ</sequence>
<organism evidence="6 7">
    <name type="scientific">Chrysochromulina tobinii</name>
    <dbReference type="NCBI Taxonomy" id="1460289"/>
    <lineage>
        <taxon>Eukaryota</taxon>
        <taxon>Haptista</taxon>
        <taxon>Haptophyta</taxon>
        <taxon>Prymnesiophyceae</taxon>
        <taxon>Prymnesiales</taxon>
        <taxon>Chrysochromulinaceae</taxon>
        <taxon>Chrysochromulina</taxon>
    </lineage>
</organism>
<protein>
    <recommendedName>
        <fullName evidence="4">Kinesin-like protein</fullName>
    </recommendedName>
</protein>
<dbReference type="OrthoDB" id="3176171at2759"/>
<keyword evidence="1 3" id="KW-0547">Nucleotide-binding</keyword>
<dbReference type="InterPro" id="IPR027417">
    <property type="entry name" value="P-loop_NTPase"/>
</dbReference>
<dbReference type="SUPFAM" id="SSF52540">
    <property type="entry name" value="P-loop containing nucleoside triphosphate hydrolases"/>
    <property type="match status" value="1"/>
</dbReference>
<keyword evidence="3 4" id="KW-0505">Motor protein</keyword>
<dbReference type="GO" id="GO:0008017">
    <property type="term" value="F:microtubule binding"/>
    <property type="evidence" value="ECO:0007669"/>
    <property type="project" value="InterPro"/>
</dbReference>
<dbReference type="Gene3D" id="3.40.850.10">
    <property type="entry name" value="Kinesin motor domain"/>
    <property type="match status" value="1"/>
</dbReference>
<dbReference type="Pfam" id="PF00225">
    <property type="entry name" value="Kinesin"/>
    <property type="match status" value="1"/>
</dbReference>
<dbReference type="InterPro" id="IPR019821">
    <property type="entry name" value="Kinesin_motor_CS"/>
</dbReference>
<dbReference type="GO" id="GO:0003777">
    <property type="term" value="F:microtubule motor activity"/>
    <property type="evidence" value="ECO:0007669"/>
    <property type="project" value="InterPro"/>
</dbReference>
<name>A0A0M0K1A8_9EUKA</name>
<dbReference type="PANTHER" id="PTHR47117">
    <property type="entry name" value="STAR-RELATED LIPID TRANSFER PROTEIN 9"/>
    <property type="match status" value="1"/>
</dbReference>
<accession>A0A0M0K1A8</accession>
<dbReference type="InterPro" id="IPR036961">
    <property type="entry name" value="Kinesin_motor_dom_sf"/>
</dbReference>
<dbReference type="GO" id="GO:0005524">
    <property type="term" value="F:ATP binding"/>
    <property type="evidence" value="ECO:0007669"/>
    <property type="project" value="UniProtKB-UniRule"/>
</dbReference>
<dbReference type="GO" id="GO:0007018">
    <property type="term" value="P:microtubule-based movement"/>
    <property type="evidence" value="ECO:0007669"/>
    <property type="project" value="InterPro"/>
</dbReference>
<gene>
    <name evidence="6" type="ORF">Ctob_002319</name>
</gene>
<dbReference type="PROSITE" id="PS50067">
    <property type="entry name" value="KINESIN_MOTOR_2"/>
    <property type="match status" value="1"/>
</dbReference>
<evidence type="ECO:0000256" key="3">
    <source>
        <dbReference type="PROSITE-ProRule" id="PRU00283"/>
    </source>
</evidence>
<dbReference type="PROSITE" id="PS00411">
    <property type="entry name" value="KINESIN_MOTOR_1"/>
    <property type="match status" value="1"/>
</dbReference>
<dbReference type="GO" id="GO:0005874">
    <property type="term" value="C:microtubule"/>
    <property type="evidence" value="ECO:0007669"/>
    <property type="project" value="UniProtKB-KW"/>
</dbReference>